<evidence type="ECO:0000313" key="3">
    <source>
        <dbReference type="EnsemblProtists" id="EOD18400"/>
    </source>
</evidence>
<evidence type="ECO:0000313" key="4">
    <source>
        <dbReference type="Proteomes" id="UP000013827"/>
    </source>
</evidence>
<proteinExistence type="predicted"/>
<reference evidence="4" key="1">
    <citation type="journal article" date="2013" name="Nature">
        <title>Pan genome of the phytoplankton Emiliania underpins its global distribution.</title>
        <authorList>
            <person name="Read B.A."/>
            <person name="Kegel J."/>
            <person name="Klute M.J."/>
            <person name="Kuo A."/>
            <person name="Lefebvre S.C."/>
            <person name="Maumus F."/>
            <person name="Mayer C."/>
            <person name="Miller J."/>
            <person name="Monier A."/>
            <person name="Salamov A."/>
            <person name="Young J."/>
            <person name="Aguilar M."/>
            <person name="Claverie J.M."/>
            <person name="Frickenhaus S."/>
            <person name="Gonzalez K."/>
            <person name="Herman E.K."/>
            <person name="Lin Y.C."/>
            <person name="Napier J."/>
            <person name="Ogata H."/>
            <person name="Sarno A.F."/>
            <person name="Shmutz J."/>
            <person name="Schroeder D."/>
            <person name="de Vargas C."/>
            <person name="Verret F."/>
            <person name="von Dassow P."/>
            <person name="Valentin K."/>
            <person name="Van de Peer Y."/>
            <person name="Wheeler G."/>
            <person name="Dacks J.B."/>
            <person name="Delwiche C.F."/>
            <person name="Dyhrman S.T."/>
            <person name="Glockner G."/>
            <person name="John U."/>
            <person name="Richards T."/>
            <person name="Worden A.Z."/>
            <person name="Zhang X."/>
            <person name="Grigoriev I.V."/>
            <person name="Allen A.E."/>
            <person name="Bidle K."/>
            <person name="Borodovsky M."/>
            <person name="Bowler C."/>
            <person name="Brownlee C."/>
            <person name="Cock J.M."/>
            <person name="Elias M."/>
            <person name="Gladyshev V.N."/>
            <person name="Groth M."/>
            <person name="Guda C."/>
            <person name="Hadaegh A."/>
            <person name="Iglesias-Rodriguez M.D."/>
            <person name="Jenkins J."/>
            <person name="Jones B.M."/>
            <person name="Lawson T."/>
            <person name="Leese F."/>
            <person name="Lindquist E."/>
            <person name="Lobanov A."/>
            <person name="Lomsadze A."/>
            <person name="Malik S.B."/>
            <person name="Marsh M.E."/>
            <person name="Mackinder L."/>
            <person name="Mock T."/>
            <person name="Mueller-Roeber B."/>
            <person name="Pagarete A."/>
            <person name="Parker M."/>
            <person name="Probert I."/>
            <person name="Quesneville H."/>
            <person name="Raines C."/>
            <person name="Rensing S.A."/>
            <person name="Riano-Pachon D.M."/>
            <person name="Richier S."/>
            <person name="Rokitta S."/>
            <person name="Shiraiwa Y."/>
            <person name="Soanes D.M."/>
            <person name="van der Giezen M."/>
            <person name="Wahlund T.M."/>
            <person name="Williams B."/>
            <person name="Wilson W."/>
            <person name="Wolfe G."/>
            <person name="Wurch L.L."/>
        </authorList>
    </citation>
    <scope>NUCLEOTIDE SEQUENCE</scope>
</reference>
<evidence type="ECO:0000259" key="2">
    <source>
        <dbReference type="PROSITE" id="PS50006"/>
    </source>
</evidence>
<dbReference type="AlphaFoldDB" id="A0A0D3J4G5"/>
<feature type="compositionally biased region" description="Basic and acidic residues" evidence="1">
    <location>
        <begin position="354"/>
        <end position="382"/>
    </location>
</feature>
<feature type="region of interest" description="Disordered" evidence="1">
    <location>
        <begin position="136"/>
        <end position="171"/>
    </location>
</feature>
<dbReference type="Proteomes" id="UP000013827">
    <property type="component" value="Unassembled WGS sequence"/>
</dbReference>
<dbReference type="RefSeq" id="XP_005770829.1">
    <property type="nucleotide sequence ID" value="XM_005770772.1"/>
</dbReference>
<feature type="region of interest" description="Disordered" evidence="1">
    <location>
        <begin position="344"/>
        <end position="382"/>
    </location>
</feature>
<sequence>MAFFAPAPPRLALRKIGSCGEEFVLDASVTEGLWVGRWRERVALWCDDGGRPSRASRLHARLAVDEAGAWCLHDNKSANGTFLNGERVDRAPLKPGDRVGFGTSTEGAGASEGDATLPHFHFTVVATKSERSACQNEGGQGCESCPESITDLPPATPLSPLPPTPLEPPAQQPTPVPVLAMQPPANPAGLRLGVGRMPRAASVISAAVGAVCGPEESPTDAEAAAEQAACVAEAAGAHDERKALLSLLSHVRRHASRVRSERDTALVEGKAMLEAIIDELRAVEQLHQLAAAPAAPAGDDRTLSISASASPAPVPVLPLLSPNLEKEVLPEIRLVAQTSRRSASSAAWPAFGEEQQREEQQPERQRRPKESGEMEELARAREAQAAAKQRVSVLEAEASRLREALAGAVQQAEKAKSEAAAAASEAAAGAVEAALAEAAKARAAAAAKLRDAQADASAELALAHAEMRDLRAALDSVLGEVRLADERATTAEASRSQALMLAAEATAAREAAVSEAEAATTLMVEACERADAAGAVCEKLPRLGSA</sequence>
<dbReference type="EnsemblProtists" id="EOD18400">
    <property type="protein sequence ID" value="EOD18400"/>
    <property type="gene ID" value="EMIHUDRAFT_196637"/>
</dbReference>
<dbReference type="PROSITE" id="PS50006">
    <property type="entry name" value="FHA_DOMAIN"/>
    <property type="match status" value="1"/>
</dbReference>
<dbReference type="HOGENOM" id="CLU_499165_0_0_1"/>
<evidence type="ECO:0000256" key="1">
    <source>
        <dbReference type="SAM" id="MobiDB-lite"/>
    </source>
</evidence>
<dbReference type="CDD" id="cd00060">
    <property type="entry name" value="FHA"/>
    <property type="match status" value="1"/>
</dbReference>
<dbReference type="Pfam" id="PF00498">
    <property type="entry name" value="FHA"/>
    <property type="match status" value="1"/>
</dbReference>
<protein>
    <recommendedName>
        <fullName evidence="2">FHA domain-containing protein</fullName>
    </recommendedName>
</protein>
<accession>A0A0D3J4G5</accession>
<name>A0A0D3J4G5_EMIH1</name>
<feature type="compositionally biased region" description="Pro residues" evidence="1">
    <location>
        <begin position="154"/>
        <end position="171"/>
    </location>
</feature>
<dbReference type="InterPro" id="IPR008984">
    <property type="entry name" value="SMAD_FHA_dom_sf"/>
</dbReference>
<feature type="domain" description="FHA" evidence="2">
    <location>
        <begin position="33"/>
        <end position="88"/>
    </location>
</feature>
<dbReference type="GeneID" id="19046401"/>
<dbReference type="Gene3D" id="2.60.200.20">
    <property type="match status" value="1"/>
</dbReference>
<keyword evidence="4" id="KW-1185">Reference proteome</keyword>
<reference evidence="3" key="2">
    <citation type="submission" date="2024-10" db="UniProtKB">
        <authorList>
            <consortium name="EnsemblProtists"/>
        </authorList>
    </citation>
    <scope>IDENTIFICATION</scope>
</reference>
<dbReference type="KEGG" id="ehx:EMIHUDRAFT_196637"/>
<dbReference type="InterPro" id="IPR000253">
    <property type="entry name" value="FHA_dom"/>
</dbReference>
<dbReference type="PaxDb" id="2903-EOD18400"/>
<dbReference type="SUPFAM" id="SSF49879">
    <property type="entry name" value="SMAD/FHA domain"/>
    <property type="match status" value="1"/>
</dbReference>
<dbReference type="SMART" id="SM00240">
    <property type="entry name" value="FHA"/>
    <property type="match status" value="1"/>
</dbReference>
<organism evidence="3 4">
    <name type="scientific">Emiliania huxleyi (strain CCMP1516)</name>
    <dbReference type="NCBI Taxonomy" id="280463"/>
    <lineage>
        <taxon>Eukaryota</taxon>
        <taxon>Haptista</taxon>
        <taxon>Haptophyta</taxon>
        <taxon>Prymnesiophyceae</taxon>
        <taxon>Isochrysidales</taxon>
        <taxon>Noelaerhabdaceae</taxon>
        <taxon>Emiliania</taxon>
    </lineage>
</organism>